<evidence type="ECO:0000313" key="1">
    <source>
        <dbReference type="EMBL" id="GKV53589.1"/>
    </source>
</evidence>
<reference evidence="1 2" key="1">
    <citation type="journal article" date="2021" name="Commun. Biol.">
        <title>The genome of Shorea leprosula (Dipterocarpaceae) highlights the ecological relevance of drought in aseasonal tropical rainforests.</title>
        <authorList>
            <person name="Ng K.K.S."/>
            <person name="Kobayashi M.J."/>
            <person name="Fawcett J.A."/>
            <person name="Hatakeyama M."/>
            <person name="Paape T."/>
            <person name="Ng C.H."/>
            <person name="Ang C.C."/>
            <person name="Tnah L.H."/>
            <person name="Lee C.T."/>
            <person name="Nishiyama T."/>
            <person name="Sese J."/>
            <person name="O'Brien M.J."/>
            <person name="Copetti D."/>
            <person name="Mohd Noor M.I."/>
            <person name="Ong R.C."/>
            <person name="Putra M."/>
            <person name="Sireger I.Z."/>
            <person name="Indrioko S."/>
            <person name="Kosugi Y."/>
            <person name="Izuno A."/>
            <person name="Isagi Y."/>
            <person name="Lee S.L."/>
            <person name="Shimizu K.K."/>
        </authorList>
    </citation>
    <scope>NUCLEOTIDE SEQUENCE [LARGE SCALE GENOMIC DNA]</scope>
    <source>
        <strain evidence="1">214</strain>
    </source>
</reference>
<protein>
    <submittedName>
        <fullName evidence="1">Uncharacterized protein</fullName>
    </submittedName>
</protein>
<comment type="caution">
    <text evidence="1">The sequence shown here is derived from an EMBL/GenBank/DDBJ whole genome shotgun (WGS) entry which is preliminary data.</text>
</comment>
<dbReference type="Proteomes" id="UP001054252">
    <property type="component" value="Unassembled WGS sequence"/>
</dbReference>
<sequence>GNTSLLDFSPENIENGMATSNNEALFDFIMSFPSSISLATIDSILNNGR</sequence>
<evidence type="ECO:0000313" key="2">
    <source>
        <dbReference type="Proteomes" id="UP001054252"/>
    </source>
</evidence>
<dbReference type="EMBL" id="BPVZ01001570">
    <property type="protein sequence ID" value="GKV53589.1"/>
    <property type="molecule type" value="Genomic_DNA"/>
</dbReference>
<name>A0AAV5MVJ9_9ROSI</name>
<keyword evidence="2" id="KW-1185">Reference proteome</keyword>
<gene>
    <name evidence="1" type="ORF">SLEP1_g60108</name>
</gene>
<organism evidence="1 2">
    <name type="scientific">Rubroshorea leprosula</name>
    <dbReference type="NCBI Taxonomy" id="152421"/>
    <lineage>
        <taxon>Eukaryota</taxon>
        <taxon>Viridiplantae</taxon>
        <taxon>Streptophyta</taxon>
        <taxon>Embryophyta</taxon>
        <taxon>Tracheophyta</taxon>
        <taxon>Spermatophyta</taxon>
        <taxon>Magnoliopsida</taxon>
        <taxon>eudicotyledons</taxon>
        <taxon>Gunneridae</taxon>
        <taxon>Pentapetalae</taxon>
        <taxon>rosids</taxon>
        <taxon>malvids</taxon>
        <taxon>Malvales</taxon>
        <taxon>Dipterocarpaceae</taxon>
        <taxon>Rubroshorea</taxon>
    </lineage>
</organism>
<dbReference type="AlphaFoldDB" id="A0AAV5MVJ9"/>
<accession>A0AAV5MVJ9</accession>
<proteinExistence type="predicted"/>
<feature type="non-terminal residue" evidence="1">
    <location>
        <position position="1"/>
    </location>
</feature>